<comment type="caution">
    <text evidence="4">The sequence shown here is derived from an EMBL/GenBank/DDBJ whole genome shotgun (WGS) entry which is preliminary data.</text>
</comment>
<dbReference type="EMBL" id="BMJC01000004">
    <property type="protein sequence ID" value="GGB12882.1"/>
    <property type="molecule type" value="Genomic_DNA"/>
</dbReference>
<reference evidence="4" key="1">
    <citation type="journal article" date="2014" name="Int. J. Syst. Evol. Microbiol.">
        <title>Complete genome sequence of Corynebacterium casei LMG S-19264T (=DSM 44701T), isolated from a smear-ripened cheese.</title>
        <authorList>
            <consortium name="US DOE Joint Genome Institute (JGI-PGF)"/>
            <person name="Walter F."/>
            <person name="Albersmeier A."/>
            <person name="Kalinowski J."/>
            <person name="Ruckert C."/>
        </authorList>
    </citation>
    <scope>NUCLEOTIDE SEQUENCE</scope>
    <source>
        <strain evidence="4">CGMCC 1.15448</strain>
    </source>
</reference>
<evidence type="ECO:0000313" key="4">
    <source>
        <dbReference type="EMBL" id="GGB12882.1"/>
    </source>
</evidence>
<dbReference type="PROSITE" id="PS50005">
    <property type="entry name" value="TPR"/>
    <property type="match status" value="1"/>
</dbReference>
<organism evidence="4 5">
    <name type="scientific">Puia dinghuensis</name>
    <dbReference type="NCBI Taxonomy" id="1792502"/>
    <lineage>
        <taxon>Bacteria</taxon>
        <taxon>Pseudomonadati</taxon>
        <taxon>Bacteroidota</taxon>
        <taxon>Chitinophagia</taxon>
        <taxon>Chitinophagales</taxon>
        <taxon>Chitinophagaceae</taxon>
        <taxon>Puia</taxon>
    </lineage>
</organism>
<evidence type="ECO:0000313" key="5">
    <source>
        <dbReference type="Proteomes" id="UP000607559"/>
    </source>
</evidence>
<dbReference type="SUPFAM" id="SSF48613">
    <property type="entry name" value="Heme oxygenase-like"/>
    <property type="match status" value="1"/>
</dbReference>
<dbReference type="AlphaFoldDB" id="A0A8J2UGJ3"/>
<dbReference type="PANTHER" id="PTHR10098:SF108">
    <property type="entry name" value="TETRATRICOPEPTIDE REPEAT PROTEIN 28"/>
    <property type="match status" value="1"/>
</dbReference>
<dbReference type="InterPro" id="IPR024983">
    <property type="entry name" value="CHAT_dom"/>
</dbReference>
<gene>
    <name evidence="4" type="ORF">GCM10011511_40660</name>
</gene>
<evidence type="ECO:0000259" key="3">
    <source>
        <dbReference type="Pfam" id="PF12770"/>
    </source>
</evidence>
<dbReference type="PANTHER" id="PTHR10098">
    <property type="entry name" value="RAPSYN-RELATED"/>
    <property type="match status" value="1"/>
</dbReference>
<protein>
    <recommendedName>
        <fullName evidence="3">CHAT domain-containing protein</fullName>
    </recommendedName>
</protein>
<reference evidence="4" key="2">
    <citation type="submission" date="2020-09" db="EMBL/GenBank/DDBJ databases">
        <authorList>
            <person name="Sun Q."/>
            <person name="Zhou Y."/>
        </authorList>
    </citation>
    <scope>NUCLEOTIDE SEQUENCE</scope>
    <source>
        <strain evidence="4">CGMCC 1.15448</strain>
    </source>
</reference>
<dbReference type="InterPro" id="IPR011990">
    <property type="entry name" value="TPR-like_helical_dom_sf"/>
</dbReference>
<accession>A0A8J2UGJ3</accession>
<keyword evidence="2" id="KW-0472">Membrane</keyword>
<keyword evidence="5" id="KW-1185">Reference proteome</keyword>
<sequence length="889" mass="98886">MQTRDDLSGWIYQQIQYVAKAPASRSALLVHAVDEAWRHPRTAEEVQAWQDLLINEGYALLLSGAIVPSTDAYTAAYDWASRHPEGTDSVSMVEYILKPLGNNYTRLGDYEQALFIHQKALSLAGSGKDNEALAGTYSNLANTCSNMGRPQQSLEYCRKGLAVANTSSALFGLLLSEQADACQQLERWDEARSSIDKSIAVLERSLHRDRNSAAGYWLLMAYQQAGDIYLAQPAKALSYYQRALALQDQLSQQQGEMRQREQAKLFQRLSVLYTRLHQNARAIYWSDRCLSVLVPGKKIGELQEADLYAENTLADVLYTRAGLAKGLGSMDEALRLFSRCFSVGKKLRQELITGSSRELAVADTRKQYEEAIGTAWDAWKRTENKKYTQAMLYFMESSKAQLLLEEVIRQQPTGGRYPGDSLESRVRLLERARIYYEKEALQSPQNDSIAAVHAAQEKQVTWELAQVRKKVAVPTEARREYLSKGYVYDAGFSIDSLHVLLDDNQLGRLFFQGSSALYVVECSAAGINFVEKLPFAAQWEDSVRGFIRTWFQQGANAMIDDPLRYYQEAYGIYRMLFGTHPLQPGQEYILFPDGPLSLLPVEALVTGSNCPPSPADWPFVIKQAAISYGWSLETLLKQRTNAATESGFSGFFLSGNQGSSPLLEAVGGEEEGIKRAIKSGSWYTDSQATAARFYQALGASAVVHVSSHAFTQKGGLDVPHIEFYDEPFYLFELQGLTHHPALVVLSACRTADGRMVTGEGVQSLARAFTAGGAKAVVAGWWNLNDETAAQLMERYYAALTEDTSTGDRVNAADALRRVKLAWLSDATVPYLHKLPYFWAGLGYLGDPTPVSKGSFGEKKGPRWWPLLVAICAMIIILVYARGRRGHNPA</sequence>
<evidence type="ECO:0000256" key="1">
    <source>
        <dbReference type="PROSITE-ProRule" id="PRU00339"/>
    </source>
</evidence>
<dbReference type="Pfam" id="PF13424">
    <property type="entry name" value="TPR_12"/>
    <property type="match status" value="1"/>
</dbReference>
<feature type="transmembrane region" description="Helical" evidence="2">
    <location>
        <begin position="863"/>
        <end position="880"/>
    </location>
</feature>
<name>A0A8J2UGJ3_9BACT</name>
<dbReference type="InterPro" id="IPR016084">
    <property type="entry name" value="Haem_Oase-like_multi-hlx"/>
</dbReference>
<keyword evidence="1" id="KW-0802">TPR repeat</keyword>
<proteinExistence type="predicted"/>
<keyword evidence="2" id="KW-1133">Transmembrane helix</keyword>
<evidence type="ECO:0000256" key="2">
    <source>
        <dbReference type="SAM" id="Phobius"/>
    </source>
</evidence>
<dbReference type="Pfam" id="PF12770">
    <property type="entry name" value="CHAT"/>
    <property type="match status" value="1"/>
</dbReference>
<keyword evidence="2" id="KW-0812">Transmembrane</keyword>
<feature type="repeat" description="TPR" evidence="1">
    <location>
        <begin position="94"/>
        <end position="127"/>
    </location>
</feature>
<dbReference type="Proteomes" id="UP000607559">
    <property type="component" value="Unassembled WGS sequence"/>
</dbReference>
<dbReference type="Gene3D" id="1.25.40.10">
    <property type="entry name" value="Tetratricopeptide repeat domain"/>
    <property type="match status" value="2"/>
</dbReference>
<dbReference type="SUPFAM" id="SSF48452">
    <property type="entry name" value="TPR-like"/>
    <property type="match status" value="2"/>
</dbReference>
<dbReference type="SMART" id="SM00028">
    <property type="entry name" value="TPR"/>
    <property type="match status" value="5"/>
</dbReference>
<dbReference type="InterPro" id="IPR019734">
    <property type="entry name" value="TPR_rpt"/>
</dbReference>
<feature type="domain" description="CHAT" evidence="3">
    <location>
        <begin position="572"/>
        <end position="845"/>
    </location>
</feature>